<name>A0AAF0J663_9BASI</name>
<gene>
    <name evidence="2" type="ORF">MCUN1_001021</name>
</gene>
<sequence length="415" mass="46536">MTRDRERIVQRILGSKEGFYKVSYTPLRDDGTIDSTNKYPEAEWVPKDTVPKHIVDVWNDFIKSRAQSERMRALYLDGSAPTKVIERVVYTAGPETTPRNESPQDTPTPVGAEQPQHIPEERREDTAETETDADTESLQSMRESIENLKSELEKQAETIAVLTQERDKAKRSAENAKEQATLLKELYETASNTVSETTTKLREVQQENQRIKTALDEGLAAQRAFTERIMITKDEQILHLKQQYAVLVAQSHNTNAQIRNYAALWQAHAEREAMAMRERQQRIAFYEAQKHATAQQLPAPQQTESKTTPTPTITEPVTIQDELAELAAEAQEANDTVGDLPRRARRVQSASVPPAQSPNPSAEQQSENNNAHESDSALSVKRIVNADDTPGAANIVPRPSVKRARHASDASETQP</sequence>
<evidence type="ECO:0000313" key="2">
    <source>
        <dbReference type="EMBL" id="WFD34184.1"/>
    </source>
</evidence>
<evidence type="ECO:0000256" key="1">
    <source>
        <dbReference type="SAM" id="MobiDB-lite"/>
    </source>
</evidence>
<dbReference type="Proteomes" id="UP001219933">
    <property type="component" value="Chromosome 2"/>
</dbReference>
<feature type="region of interest" description="Disordered" evidence="1">
    <location>
        <begin position="345"/>
        <end position="415"/>
    </location>
</feature>
<keyword evidence="3" id="KW-1185">Reference proteome</keyword>
<dbReference type="EMBL" id="CP119878">
    <property type="protein sequence ID" value="WFD34184.1"/>
    <property type="molecule type" value="Genomic_DNA"/>
</dbReference>
<organism evidence="2 3">
    <name type="scientific">Malassezia cuniculi</name>
    <dbReference type="NCBI Taxonomy" id="948313"/>
    <lineage>
        <taxon>Eukaryota</taxon>
        <taxon>Fungi</taxon>
        <taxon>Dikarya</taxon>
        <taxon>Basidiomycota</taxon>
        <taxon>Ustilaginomycotina</taxon>
        <taxon>Malasseziomycetes</taxon>
        <taxon>Malasseziales</taxon>
        <taxon>Malasseziaceae</taxon>
        <taxon>Malassezia</taxon>
    </lineage>
</organism>
<dbReference type="AlphaFoldDB" id="A0AAF0J663"/>
<feature type="compositionally biased region" description="Polar residues" evidence="1">
    <location>
        <begin position="97"/>
        <end position="107"/>
    </location>
</feature>
<reference evidence="2" key="1">
    <citation type="submission" date="2023-03" db="EMBL/GenBank/DDBJ databases">
        <title>Mating type loci evolution in Malassezia.</title>
        <authorList>
            <person name="Coelho M.A."/>
        </authorList>
    </citation>
    <scope>NUCLEOTIDE SEQUENCE</scope>
    <source>
        <strain evidence="2">CBS 11721</strain>
    </source>
</reference>
<feature type="compositionally biased region" description="Low complexity" evidence="1">
    <location>
        <begin position="292"/>
        <end position="313"/>
    </location>
</feature>
<feature type="region of interest" description="Disordered" evidence="1">
    <location>
        <begin position="291"/>
        <end position="313"/>
    </location>
</feature>
<protein>
    <submittedName>
        <fullName evidence="2">Uncharacterized protein</fullName>
    </submittedName>
</protein>
<accession>A0AAF0J663</accession>
<feature type="compositionally biased region" description="Polar residues" evidence="1">
    <location>
        <begin position="358"/>
        <end position="369"/>
    </location>
</feature>
<proteinExistence type="predicted"/>
<evidence type="ECO:0000313" key="3">
    <source>
        <dbReference type="Proteomes" id="UP001219933"/>
    </source>
</evidence>
<feature type="region of interest" description="Disordered" evidence="1">
    <location>
        <begin position="92"/>
        <end position="138"/>
    </location>
</feature>